<feature type="compositionally biased region" description="Polar residues" evidence="1">
    <location>
        <begin position="157"/>
        <end position="173"/>
    </location>
</feature>
<feature type="compositionally biased region" description="Basic and acidic residues" evidence="1">
    <location>
        <begin position="621"/>
        <end position="633"/>
    </location>
</feature>
<name>A0A286UPI9_9AGAM</name>
<feature type="compositionally biased region" description="Polar residues" evidence="1">
    <location>
        <begin position="241"/>
        <end position="264"/>
    </location>
</feature>
<feature type="compositionally biased region" description="Basic residues" evidence="1">
    <location>
        <begin position="702"/>
        <end position="714"/>
    </location>
</feature>
<evidence type="ECO:0000313" key="2">
    <source>
        <dbReference type="EMBL" id="PAV21492.1"/>
    </source>
</evidence>
<evidence type="ECO:0000256" key="1">
    <source>
        <dbReference type="SAM" id="MobiDB-lite"/>
    </source>
</evidence>
<dbReference type="AlphaFoldDB" id="A0A286UPI9"/>
<dbReference type="Proteomes" id="UP000217199">
    <property type="component" value="Unassembled WGS sequence"/>
</dbReference>
<dbReference type="STRING" id="2282107.A0A286UPI9"/>
<feature type="compositionally biased region" description="Polar residues" evidence="1">
    <location>
        <begin position="279"/>
        <end position="288"/>
    </location>
</feature>
<feature type="region of interest" description="Disordered" evidence="1">
    <location>
        <begin position="702"/>
        <end position="722"/>
    </location>
</feature>
<feature type="compositionally biased region" description="Low complexity" evidence="1">
    <location>
        <begin position="506"/>
        <end position="552"/>
    </location>
</feature>
<gene>
    <name evidence="2" type="ORF">PNOK_0411900</name>
</gene>
<feature type="region of interest" description="Disordered" evidence="1">
    <location>
        <begin position="340"/>
        <end position="677"/>
    </location>
</feature>
<feature type="compositionally biased region" description="Polar residues" evidence="1">
    <location>
        <begin position="611"/>
        <end position="620"/>
    </location>
</feature>
<evidence type="ECO:0000313" key="3">
    <source>
        <dbReference type="Proteomes" id="UP000217199"/>
    </source>
</evidence>
<keyword evidence="3" id="KW-1185">Reference proteome</keyword>
<sequence>MASVRPPRSLFLHLSALSDSEYSIYLEDLRDILDEPHKEDTQNRLSDERLEVQRVGIREVRAWLKGRFRDIHSSDIDKVLQLFSSKLNEKNKEISGGQLLGVLRLLMHLRRGGEICEGNVFIQADPSSPTTITGRVALTSTAIDAPTPDLPYDVSPLKSSQSVPGSLSTNPFLTDSFGPRVESDDNILRSRPPPAHPSSASSLSGKLSPRRASLSSGPPPPPPASSKPRVQGVSMIGVRPGSTNPFLQRSRTHSGAIQSKTASSEVKLPPLPPRKPAHMSSTASSHTIASDRPIINSTNSNTSIDTVSSSVSNSSTSTSTLPPPHRVTPLMQQSLLASRAGANLKRAQDEAGRTRVLEVIRSSSDAPRSREREKDKESVRTVNSSRSPERGTRRPVPRPPSPNQRHRSKSMQSAPSEDSFVQVASARLNSVSRERGIESPNRLSETESQTTAYGVASRKPRPLSMSAHLDNTGAPPGPPPTHPARRPSTHSSSGIGRHVRSPSYQSFSQSAKSPFSASASVPPSSAPSSDSPSSSSSSSPSPSPASPHFSRSGRSMSMHQPFPSPGISGRASPPKPPPRRPRPISISTTADQDVSYRTKGEEQGLDDFGFSNVSNNPFKSSQRERAASGRSDKIGSLASRFEVSKLAQPVPDRGRKDFEDHHHHQPQQQNSFASLQRKFSALQQRAQPTLVQARYKAEAGIHPRRGYVRPHSGRRGNEDGERLVDDYGEELYDSGEEMNSDFGQLDIMGGDE</sequence>
<feature type="compositionally biased region" description="Low complexity" evidence="1">
    <location>
        <begin position="294"/>
        <end position="320"/>
    </location>
</feature>
<reference evidence="2 3" key="1">
    <citation type="journal article" date="2017" name="Mol. Ecol.">
        <title>Comparative and population genomic landscape of Phellinus noxius: A hypervariable fungus causing root rot in trees.</title>
        <authorList>
            <person name="Chung C.L."/>
            <person name="Lee T.J."/>
            <person name="Akiba M."/>
            <person name="Lee H.H."/>
            <person name="Kuo T.H."/>
            <person name="Liu D."/>
            <person name="Ke H.M."/>
            <person name="Yokoi T."/>
            <person name="Roa M.B."/>
            <person name="Lu M.J."/>
            <person name="Chang Y.Y."/>
            <person name="Ann P.J."/>
            <person name="Tsai J.N."/>
            <person name="Chen C.Y."/>
            <person name="Tzean S.S."/>
            <person name="Ota Y."/>
            <person name="Hattori T."/>
            <person name="Sahashi N."/>
            <person name="Liou R.F."/>
            <person name="Kikuchi T."/>
            <person name="Tsai I.J."/>
        </authorList>
    </citation>
    <scope>NUCLEOTIDE SEQUENCE [LARGE SCALE GENOMIC DNA]</scope>
    <source>
        <strain evidence="2 3">FFPRI411160</strain>
    </source>
</reference>
<feature type="compositionally biased region" description="Basic and acidic residues" evidence="1">
    <location>
        <begin position="652"/>
        <end position="662"/>
    </location>
</feature>
<proteinExistence type="predicted"/>
<feature type="compositionally biased region" description="Basic and acidic residues" evidence="1">
    <location>
        <begin position="367"/>
        <end position="379"/>
    </location>
</feature>
<comment type="caution">
    <text evidence="2">The sequence shown here is derived from an EMBL/GenBank/DDBJ whole genome shotgun (WGS) entry which is preliminary data.</text>
</comment>
<accession>A0A286UPI9</accession>
<organism evidence="2 3">
    <name type="scientific">Pyrrhoderma noxium</name>
    <dbReference type="NCBI Taxonomy" id="2282107"/>
    <lineage>
        <taxon>Eukaryota</taxon>
        <taxon>Fungi</taxon>
        <taxon>Dikarya</taxon>
        <taxon>Basidiomycota</taxon>
        <taxon>Agaricomycotina</taxon>
        <taxon>Agaricomycetes</taxon>
        <taxon>Hymenochaetales</taxon>
        <taxon>Hymenochaetaceae</taxon>
        <taxon>Pyrrhoderma</taxon>
    </lineage>
</organism>
<dbReference type="OrthoDB" id="2553626at2759"/>
<feature type="compositionally biased region" description="Basic and acidic residues" evidence="1">
    <location>
        <begin position="346"/>
        <end position="358"/>
    </location>
</feature>
<protein>
    <submittedName>
        <fullName evidence="2">Uncharacterized protein</fullName>
    </submittedName>
</protein>
<feature type="region of interest" description="Disordered" evidence="1">
    <location>
        <begin position="143"/>
        <end position="327"/>
    </location>
</feature>
<dbReference type="InParanoid" id="A0A286UPI9"/>
<feature type="compositionally biased region" description="Low complexity" evidence="1">
    <location>
        <begin position="197"/>
        <end position="216"/>
    </location>
</feature>
<feature type="compositionally biased region" description="Polar residues" evidence="1">
    <location>
        <begin position="441"/>
        <end position="452"/>
    </location>
</feature>
<dbReference type="EMBL" id="NBII01000003">
    <property type="protein sequence ID" value="PAV21492.1"/>
    <property type="molecule type" value="Genomic_DNA"/>
</dbReference>